<dbReference type="InterPro" id="IPR009057">
    <property type="entry name" value="Homeodomain-like_sf"/>
</dbReference>
<dbReference type="InterPro" id="IPR001647">
    <property type="entry name" value="HTH_TetR"/>
</dbReference>
<dbReference type="Pfam" id="PF00440">
    <property type="entry name" value="TetR_N"/>
    <property type="match status" value="1"/>
</dbReference>
<dbReference type="InterPro" id="IPR041490">
    <property type="entry name" value="KstR2_TetR_C"/>
</dbReference>
<feature type="domain" description="HTH tetR-type" evidence="4">
    <location>
        <begin position="20"/>
        <end position="80"/>
    </location>
</feature>
<dbReference type="PANTHER" id="PTHR30055:SF237">
    <property type="entry name" value="TRANSCRIPTIONAL REPRESSOR MCE3R"/>
    <property type="match status" value="1"/>
</dbReference>
<dbReference type="RefSeq" id="WP_379584170.1">
    <property type="nucleotide sequence ID" value="NZ_JBHSQW010000015.1"/>
</dbReference>
<gene>
    <name evidence="5" type="ORF">ACFQE5_07905</name>
</gene>
<dbReference type="PRINTS" id="PR00455">
    <property type="entry name" value="HTHTETR"/>
</dbReference>
<feature type="region of interest" description="Disordered" evidence="3">
    <location>
        <begin position="1"/>
        <end position="23"/>
    </location>
</feature>
<dbReference type="Proteomes" id="UP001596302">
    <property type="component" value="Unassembled WGS sequence"/>
</dbReference>
<dbReference type="Gene3D" id="1.10.357.10">
    <property type="entry name" value="Tetracycline Repressor, domain 2"/>
    <property type="match status" value="1"/>
</dbReference>
<dbReference type="SUPFAM" id="SSF48498">
    <property type="entry name" value="Tetracyclin repressor-like, C-terminal domain"/>
    <property type="match status" value="1"/>
</dbReference>
<evidence type="ECO:0000313" key="6">
    <source>
        <dbReference type="Proteomes" id="UP001596302"/>
    </source>
</evidence>
<comment type="caution">
    <text evidence="5">The sequence shown here is derived from an EMBL/GenBank/DDBJ whole genome shotgun (WGS) entry which is preliminary data.</text>
</comment>
<organism evidence="5 6">
    <name type="scientific">Pseudonocardia hispaniensis</name>
    <dbReference type="NCBI Taxonomy" id="904933"/>
    <lineage>
        <taxon>Bacteria</taxon>
        <taxon>Bacillati</taxon>
        <taxon>Actinomycetota</taxon>
        <taxon>Actinomycetes</taxon>
        <taxon>Pseudonocardiales</taxon>
        <taxon>Pseudonocardiaceae</taxon>
        <taxon>Pseudonocardia</taxon>
    </lineage>
</organism>
<dbReference type="Pfam" id="PF17932">
    <property type="entry name" value="TetR_C_24"/>
    <property type="match status" value="1"/>
</dbReference>
<dbReference type="PROSITE" id="PS50977">
    <property type="entry name" value="HTH_TETR_2"/>
    <property type="match status" value="1"/>
</dbReference>
<sequence length="218" mass="23734">MGPSDRSAADPRMAPAVPRGAGRDAISGAAREIFAERGYHGASIRDIARRAGLSLSALYYWHPSKQDLLAALIEESAQAYFRLCEIALGRSGDDPADRLRAMVAAAVEFRVRHRVESSIAAQEWRNLEPVNRERLDGLRRSATRLWAEIIDAGVAQGVFGCEHPDDARRAIEAACNAIAQWYDPRGPLGLPDLVHRYTAIAMRIVEHRAGSAPDVGGG</sequence>
<keyword evidence="6" id="KW-1185">Reference proteome</keyword>
<dbReference type="PANTHER" id="PTHR30055">
    <property type="entry name" value="HTH-TYPE TRANSCRIPTIONAL REGULATOR RUTR"/>
    <property type="match status" value="1"/>
</dbReference>
<evidence type="ECO:0000256" key="2">
    <source>
        <dbReference type="PROSITE-ProRule" id="PRU00335"/>
    </source>
</evidence>
<dbReference type="SUPFAM" id="SSF46689">
    <property type="entry name" value="Homeodomain-like"/>
    <property type="match status" value="1"/>
</dbReference>
<evidence type="ECO:0000256" key="1">
    <source>
        <dbReference type="ARBA" id="ARBA00023125"/>
    </source>
</evidence>
<accession>A0ABW1J0X2</accession>
<keyword evidence="1 2" id="KW-0238">DNA-binding</keyword>
<dbReference type="EMBL" id="JBHSQW010000015">
    <property type="protein sequence ID" value="MFC5994132.1"/>
    <property type="molecule type" value="Genomic_DNA"/>
</dbReference>
<evidence type="ECO:0000313" key="5">
    <source>
        <dbReference type="EMBL" id="MFC5994132.1"/>
    </source>
</evidence>
<feature type="DNA-binding region" description="H-T-H motif" evidence="2">
    <location>
        <begin position="43"/>
        <end position="62"/>
    </location>
</feature>
<dbReference type="InterPro" id="IPR050109">
    <property type="entry name" value="HTH-type_TetR-like_transc_reg"/>
</dbReference>
<proteinExistence type="predicted"/>
<evidence type="ECO:0000259" key="4">
    <source>
        <dbReference type="PROSITE" id="PS50977"/>
    </source>
</evidence>
<name>A0ABW1J0X2_9PSEU</name>
<dbReference type="Gene3D" id="1.10.10.60">
    <property type="entry name" value="Homeodomain-like"/>
    <property type="match status" value="1"/>
</dbReference>
<protein>
    <submittedName>
        <fullName evidence="5">TetR/AcrR family transcriptional regulator</fullName>
    </submittedName>
</protein>
<evidence type="ECO:0000256" key="3">
    <source>
        <dbReference type="SAM" id="MobiDB-lite"/>
    </source>
</evidence>
<reference evidence="6" key="1">
    <citation type="journal article" date="2019" name="Int. J. Syst. Evol. Microbiol.">
        <title>The Global Catalogue of Microorganisms (GCM) 10K type strain sequencing project: providing services to taxonomists for standard genome sequencing and annotation.</title>
        <authorList>
            <consortium name="The Broad Institute Genomics Platform"/>
            <consortium name="The Broad Institute Genome Sequencing Center for Infectious Disease"/>
            <person name="Wu L."/>
            <person name="Ma J."/>
        </authorList>
    </citation>
    <scope>NUCLEOTIDE SEQUENCE [LARGE SCALE GENOMIC DNA]</scope>
    <source>
        <strain evidence="6">CCM 8391</strain>
    </source>
</reference>
<dbReference type="InterPro" id="IPR036271">
    <property type="entry name" value="Tet_transcr_reg_TetR-rel_C_sf"/>
</dbReference>